<evidence type="ECO:0000313" key="2">
    <source>
        <dbReference type="EMBL" id="ROW10440.1"/>
    </source>
</evidence>
<dbReference type="EMBL" id="LKEA01000003">
    <property type="protein sequence ID" value="ROW10440.1"/>
    <property type="molecule type" value="Genomic_DNA"/>
</dbReference>
<gene>
    <name evidence="2" type="ORF">VMCG_01827</name>
</gene>
<proteinExistence type="predicted"/>
<accession>A0A423X3M2</accession>
<reference evidence="2 3" key="1">
    <citation type="submission" date="2015-09" db="EMBL/GenBank/DDBJ databases">
        <title>Host preference determinants of Valsa canker pathogens revealed by comparative genomics.</title>
        <authorList>
            <person name="Yin Z."/>
            <person name="Huang L."/>
        </authorList>
    </citation>
    <scope>NUCLEOTIDE SEQUENCE [LARGE SCALE GENOMIC DNA]</scope>
    <source>
        <strain evidence="2 3">03-1</strain>
    </source>
</reference>
<feature type="region of interest" description="Disordered" evidence="1">
    <location>
        <begin position="1"/>
        <end position="64"/>
    </location>
</feature>
<comment type="caution">
    <text evidence="2">The sequence shown here is derived from an EMBL/GenBank/DDBJ whole genome shotgun (WGS) entry which is preliminary data.</text>
</comment>
<evidence type="ECO:0000256" key="1">
    <source>
        <dbReference type="SAM" id="MobiDB-lite"/>
    </source>
</evidence>
<organism evidence="2 3">
    <name type="scientific">Cytospora schulzeri</name>
    <dbReference type="NCBI Taxonomy" id="448051"/>
    <lineage>
        <taxon>Eukaryota</taxon>
        <taxon>Fungi</taxon>
        <taxon>Dikarya</taxon>
        <taxon>Ascomycota</taxon>
        <taxon>Pezizomycotina</taxon>
        <taxon>Sordariomycetes</taxon>
        <taxon>Sordariomycetidae</taxon>
        <taxon>Diaporthales</taxon>
        <taxon>Cytosporaceae</taxon>
        <taxon>Cytospora</taxon>
    </lineage>
</organism>
<keyword evidence="3" id="KW-1185">Reference proteome</keyword>
<dbReference type="Proteomes" id="UP000283895">
    <property type="component" value="Unassembled WGS sequence"/>
</dbReference>
<dbReference type="AlphaFoldDB" id="A0A423X3M2"/>
<feature type="compositionally biased region" description="Low complexity" evidence="1">
    <location>
        <begin position="1"/>
        <end position="10"/>
    </location>
</feature>
<dbReference type="OrthoDB" id="10521478at2759"/>
<sequence>MDQIKESLSVVRREEEENARQANAEANDYQDNAELPGSNEAADRAQQHQENADNLADVGADHGY</sequence>
<feature type="compositionally biased region" description="Basic and acidic residues" evidence="1">
    <location>
        <begin position="41"/>
        <end position="51"/>
    </location>
</feature>
<evidence type="ECO:0000313" key="3">
    <source>
        <dbReference type="Proteomes" id="UP000283895"/>
    </source>
</evidence>
<protein>
    <submittedName>
        <fullName evidence="2">Uncharacterized protein</fullName>
    </submittedName>
</protein>
<name>A0A423X3M2_9PEZI</name>